<sequence>MKFAWIAWWIVNAFWLALFAVGSFFLAQRDVDATGAVQTPGIIMLNILTLAMVFIIPLLIQLGWLVAMVIIRRKRNQEMAVQE</sequence>
<dbReference type="Pfam" id="PF13061">
    <property type="entry name" value="DUF3923"/>
    <property type="match status" value="1"/>
</dbReference>
<dbReference type="AlphaFoldDB" id="A0A7T6Z603"/>
<accession>A0A7T6Z603</accession>
<gene>
    <name evidence="2" type="ORF">HUG15_16535</name>
</gene>
<dbReference type="InterPro" id="IPR025037">
    <property type="entry name" value="DUF3923"/>
</dbReference>
<feature type="transmembrane region" description="Helical" evidence="1">
    <location>
        <begin position="7"/>
        <end position="27"/>
    </location>
</feature>
<organism evidence="2 3">
    <name type="scientific">Salicibibacter cibarius</name>
    <dbReference type="NCBI Taxonomy" id="2743000"/>
    <lineage>
        <taxon>Bacteria</taxon>
        <taxon>Bacillati</taxon>
        <taxon>Bacillota</taxon>
        <taxon>Bacilli</taxon>
        <taxon>Bacillales</taxon>
        <taxon>Bacillaceae</taxon>
        <taxon>Salicibibacter</taxon>
    </lineage>
</organism>
<reference evidence="2 3" key="1">
    <citation type="submission" date="2020-06" db="EMBL/GenBank/DDBJ databases">
        <title>Genomic analysis of Salicibibacter sp. NKC5-3.</title>
        <authorList>
            <person name="Oh Y.J."/>
        </authorList>
    </citation>
    <scope>NUCLEOTIDE SEQUENCE [LARGE SCALE GENOMIC DNA]</scope>
    <source>
        <strain evidence="2 3">NKC5-3</strain>
    </source>
</reference>
<name>A0A7T6Z603_9BACI</name>
<keyword evidence="1" id="KW-1133">Transmembrane helix</keyword>
<proteinExistence type="predicted"/>
<evidence type="ECO:0000313" key="2">
    <source>
        <dbReference type="EMBL" id="QQK77021.1"/>
    </source>
</evidence>
<dbReference type="Proteomes" id="UP000595823">
    <property type="component" value="Chromosome"/>
</dbReference>
<feature type="transmembrane region" description="Helical" evidence="1">
    <location>
        <begin position="47"/>
        <end position="71"/>
    </location>
</feature>
<keyword evidence="3" id="KW-1185">Reference proteome</keyword>
<evidence type="ECO:0000313" key="3">
    <source>
        <dbReference type="Proteomes" id="UP000595823"/>
    </source>
</evidence>
<evidence type="ECO:0000256" key="1">
    <source>
        <dbReference type="SAM" id="Phobius"/>
    </source>
</evidence>
<dbReference type="KEGG" id="scia:HUG15_16535"/>
<dbReference type="EMBL" id="CP054705">
    <property type="protein sequence ID" value="QQK77021.1"/>
    <property type="molecule type" value="Genomic_DNA"/>
</dbReference>
<keyword evidence="1" id="KW-0472">Membrane</keyword>
<dbReference type="RefSeq" id="WP_200124146.1">
    <property type="nucleotide sequence ID" value="NZ_CP054705.1"/>
</dbReference>
<protein>
    <submittedName>
        <fullName evidence="2">DUF3923 family protein</fullName>
    </submittedName>
</protein>
<keyword evidence="1" id="KW-0812">Transmembrane</keyword>